<feature type="compositionally biased region" description="Basic residues" evidence="1">
    <location>
        <begin position="34"/>
        <end position="47"/>
    </location>
</feature>
<evidence type="ECO:0000256" key="1">
    <source>
        <dbReference type="SAM" id="MobiDB-lite"/>
    </source>
</evidence>
<reference evidence="2 3" key="1">
    <citation type="journal article" date="2018" name="Sci. Rep.">
        <title>Raphidocelis subcapitata (=Pseudokirchneriella subcapitata) provides an insight into genome evolution and environmental adaptations in the Sphaeropleales.</title>
        <authorList>
            <person name="Suzuki S."/>
            <person name="Yamaguchi H."/>
            <person name="Nakajima N."/>
            <person name="Kawachi M."/>
        </authorList>
    </citation>
    <scope>NUCLEOTIDE SEQUENCE [LARGE SCALE GENOMIC DNA]</scope>
    <source>
        <strain evidence="2 3">NIES-35</strain>
    </source>
</reference>
<name>A0A2V0PAW6_9CHLO</name>
<feature type="compositionally biased region" description="Low complexity" evidence="1">
    <location>
        <begin position="48"/>
        <end position="61"/>
    </location>
</feature>
<proteinExistence type="predicted"/>
<dbReference type="InParanoid" id="A0A2V0PAW6"/>
<dbReference type="EMBL" id="BDRX01000090">
    <property type="protein sequence ID" value="GBF97001.1"/>
    <property type="molecule type" value="Genomic_DNA"/>
</dbReference>
<gene>
    <name evidence="2" type="ORF">Rsub_09798</name>
</gene>
<protein>
    <submittedName>
        <fullName evidence="2">Uncharacterized protein</fullName>
    </submittedName>
</protein>
<evidence type="ECO:0000313" key="2">
    <source>
        <dbReference type="EMBL" id="GBF97001.1"/>
    </source>
</evidence>
<sequence>MRTDLRRPGGSSASPGNKASPRARTAPDLGSSIRLKRARAPRPRLGRRTPPGALPLASSAPFWQAPTTQHPATVKRNGKPFAQL</sequence>
<dbReference type="AlphaFoldDB" id="A0A2V0PAW6"/>
<evidence type="ECO:0000313" key="3">
    <source>
        <dbReference type="Proteomes" id="UP000247498"/>
    </source>
</evidence>
<dbReference type="Proteomes" id="UP000247498">
    <property type="component" value="Unassembled WGS sequence"/>
</dbReference>
<organism evidence="2 3">
    <name type="scientific">Raphidocelis subcapitata</name>
    <dbReference type="NCBI Taxonomy" id="307507"/>
    <lineage>
        <taxon>Eukaryota</taxon>
        <taxon>Viridiplantae</taxon>
        <taxon>Chlorophyta</taxon>
        <taxon>core chlorophytes</taxon>
        <taxon>Chlorophyceae</taxon>
        <taxon>CS clade</taxon>
        <taxon>Sphaeropleales</taxon>
        <taxon>Selenastraceae</taxon>
        <taxon>Raphidocelis</taxon>
    </lineage>
</organism>
<comment type="caution">
    <text evidence="2">The sequence shown here is derived from an EMBL/GenBank/DDBJ whole genome shotgun (WGS) entry which is preliminary data.</text>
</comment>
<feature type="region of interest" description="Disordered" evidence="1">
    <location>
        <begin position="1"/>
        <end position="84"/>
    </location>
</feature>
<keyword evidence="3" id="KW-1185">Reference proteome</keyword>
<accession>A0A2V0PAW6</accession>